<dbReference type="RefSeq" id="WP_160776409.1">
    <property type="nucleotide sequence ID" value="NZ_WUMV01000007.1"/>
</dbReference>
<sequence>MTKRVDARGRLTDGKPGTGTPRRLAALPVAIALAGLLGACTTGSDGFNDGQEKVLPDEALVKSLMAGLGAVDPNEKPIEYAPRAPLAMPSKADEQSPLPPPESPQTAADWPTDNQDDLARVRAAYATSPLGVRLTPEQQKGLPQLAGKKNRDIEDERDKAAEADGERLTPEELKNGFAKPEDEVDTTSLFGPDGKPVRRYLIDPPVEYSTPAGDGELVAPEKKQEAPLTADTWDEESRRTPVN</sequence>
<keyword evidence="3" id="KW-1185">Reference proteome</keyword>
<proteinExistence type="predicted"/>
<evidence type="ECO:0000313" key="3">
    <source>
        <dbReference type="Proteomes" id="UP000433101"/>
    </source>
</evidence>
<feature type="region of interest" description="Disordered" evidence="1">
    <location>
        <begin position="1"/>
        <end position="23"/>
    </location>
</feature>
<reference evidence="2 3" key="1">
    <citation type="submission" date="2019-12" db="EMBL/GenBank/DDBJ databases">
        <authorList>
            <person name="Li M."/>
        </authorList>
    </citation>
    <scope>NUCLEOTIDE SEQUENCE [LARGE SCALE GENOMIC DNA]</scope>
    <source>
        <strain evidence="2 3">GBMRC 2046</strain>
    </source>
</reference>
<dbReference type="AlphaFoldDB" id="A0A7X3LW53"/>
<comment type="caution">
    <text evidence="2">The sequence shown here is derived from an EMBL/GenBank/DDBJ whole genome shotgun (WGS) entry which is preliminary data.</text>
</comment>
<feature type="compositionally biased region" description="Basic and acidic residues" evidence="1">
    <location>
        <begin position="1"/>
        <end position="13"/>
    </location>
</feature>
<gene>
    <name evidence="2" type="ORF">GR183_14670</name>
</gene>
<evidence type="ECO:0000256" key="1">
    <source>
        <dbReference type="SAM" id="MobiDB-lite"/>
    </source>
</evidence>
<dbReference type="Proteomes" id="UP000433101">
    <property type="component" value="Unassembled WGS sequence"/>
</dbReference>
<organism evidence="2 3">
    <name type="scientific">Stappia sediminis</name>
    <dbReference type="NCBI Taxonomy" id="2692190"/>
    <lineage>
        <taxon>Bacteria</taxon>
        <taxon>Pseudomonadati</taxon>
        <taxon>Pseudomonadota</taxon>
        <taxon>Alphaproteobacteria</taxon>
        <taxon>Hyphomicrobiales</taxon>
        <taxon>Stappiaceae</taxon>
        <taxon>Stappia</taxon>
    </lineage>
</organism>
<protein>
    <submittedName>
        <fullName evidence="2">Uncharacterized protein</fullName>
    </submittedName>
</protein>
<accession>A0A7X3LW53</accession>
<feature type="compositionally biased region" description="Basic and acidic residues" evidence="1">
    <location>
        <begin position="149"/>
        <end position="174"/>
    </location>
</feature>
<dbReference type="EMBL" id="WUMV01000007">
    <property type="protein sequence ID" value="MXN66156.1"/>
    <property type="molecule type" value="Genomic_DNA"/>
</dbReference>
<feature type="region of interest" description="Disordered" evidence="1">
    <location>
        <begin position="71"/>
        <end position="243"/>
    </location>
</feature>
<name>A0A7X3LW53_9HYPH</name>
<evidence type="ECO:0000313" key="2">
    <source>
        <dbReference type="EMBL" id="MXN66156.1"/>
    </source>
</evidence>